<dbReference type="Gene3D" id="3.40.630.30">
    <property type="match status" value="1"/>
</dbReference>
<dbReference type="EMBL" id="MU005571">
    <property type="protein sequence ID" value="KAF2690034.1"/>
    <property type="molecule type" value="Genomic_DNA"/>
</dbReference>
<dbReference type="InterPro" id="IPR000182">
    <property type="entry name" value="GNAT_dom"/>
</dbReference>
<evidence type="ECO:0000313" key="2">
    <source>
        <dbReference type="EMBL" id="KAF2690034.1"/>
    </source>
</evidence>
<dbReference type="PANTHER" id="PTHR47237">
    <property type="entry name" value="SLL0310 PROTEIN"/>
    <property type="match status" value="1"/>
</dbReference>
<accession>A0A6G1JHK9</accession>
<dbReference type="GO" id="GO:0016747">
    <property type="term" value="F:acyltransferase activity, transferring groups other than amino-acyl groups"/>
    <property type="evidence" value="ECO:0007669"/>
    <property type="project" value="InterPro"/>
</dbReference>
<dbReference type="InterPro" id="IPR052729">
    <property type="entry name" value="Acyl/Acetyltrans_Enzymes"/>
</dbReference>
<dbReference type="SUPFAM" id="SSF55729">
    <property type="entry name" value="Acyl-CoA N-acyltransferases (Nat)"/>
    <property type="match status" value="1"/>
</dbReference>
<name>A0A6G1JHK9_9PLEO</name>
<dbReference type="AlphaFoldDB" id="A0A6G1JHK9"/>
<dbReference type="Proteomes" id="UP000799291">
    <property type="component" value="Unassembled WGS sequence"/>
</dbReference>
<dbReference type="Pfam" id="PF00583">
    <property type="entry name" value="Acetyltransf_1"/>
    <property type="match status" value="1"/>
</dbReference>
<dbReference type="PANTHER" id="PTHR47237:SF1">
    <property type="entry name" value="SLL0310 PROTEIN"/>
    <property type="match status" value="1"/>
</dbReference>
<gene>
    <name evidence="2" type="ORF">K458DRAFT_412881</name>
</gene>
<protein>
    <recommendedName>
        <fullName evidence="1">N-acetyltransferase domain-containing protein</fullName>
    </recommendedName>
</protein>
<feature type="domain" description="N-acetyltransferase" evidence="1">
    <location>
        <begin position="6"/>
        <end position="148"/>
    </location>
</feature>
<reference evidence="2" key="1">
    <citation type="journal article" date="2020" name="Stud. Mycol.">
        <title>101 Dothideomycetes genomes: a test case for predicting lifestyles and emergence of pathogens.</title>
        <authorList>
            <person name="Haridas S."/>
            <person name="Albert R."/>
            <person name="Binder M."/>
            <person name="Bloem J."/>
            <person name="Labutti K."/>
            <person name="Salamov A."/>
            <person name="Andreopoulos B."/>
            <person name="Baker S."/>
            <person name="Barry K."/>
            <person name="Bills G."/>
            <person name="Bluhm B."/>
            <person name="Cannon C."/>
            <person name="Castanera R."/>
            <person name="Culley D."/>
            <person name="Daum C."/>
            <person name="Ezra D."/>
            <person name="Gonzalez J."/>
            <person name="Henrissat B."/>
            <person name="Kuo A."/>
            <person name="Liang C."/>
            <person name="Lipzen A."/>
            <person name="Lutzoni F."/>
            <person name="Magnuson J."/>
            <person name="Mondo S."/>
            <person name="Nolan M."/>
            <person name="Ohm R."/>
            <person name="Pangilinan J."/>
            <person name="Park H.-J."/>
            <person name="Ramirez L."/>
            <person name="Alfaro M."/>
            <person name="Sun H."/>
            <person name="Tritt A."/>
            <person name="Yoshinaga Y."/>
            <person name="Zwiers L.-H."/>
            <person name="Turgeon B."/>
            <person name="Goodwin S."/>
            <person name="Spatafora J."/>
            <person name="Crous P."/>
            <person name="Grigoriev I."/>
        </authorList>
    </citation>
    <scope>NUCLEOTIDE SEQUENCE</scope>
    <source>
        <strain evidence="2">CBS 122367</strain>
    </source>
</reference>
<dbReference type="OrthoDB" id="5771378at2759"/>
<dbReference type="PROSITE" id="PS51186">
    <property type="entry name" value="GNAT"/>
    <property type="match status" value="1"/>
</dbReference>
<dbReference type="CDD" id="cd04301">
    <property type="entry name" value="NAT_SF"/>
    <property type="match status" value="1"/>
</dbReference>
<dbReference type="InterPro" id="IPR016181">
    <property type="entry name" value="Acyl_CoA_acyltransferase"/>
</dbReference>
<evidence type="ECO:0000259" key="1">
    <source>
        <dbReference type="PROSITE" id="PS51186"/>
    </source>
</evidence>
<proteinExistence type="predicted"/>
<sequence length="318" mass="35287">MASRGFIIRPAENVEEVSALWWPLISKLGWNRDADDAITHFRVANNGKDWLLLIPEDSSKPEGTIVAFKYANGTGWVGFFIVNAPFRGNGLGRELYKELERSFRASNTTVVGLDGVEEQVNTYKRRGFQDIARIPLMTRSSLKQNPLSTAQSQRVGVEGDLLDIRSVDPKILAKIDLDLTGLDRTAYWSHDGLLARCDAFGYALSSGPTSTSPLITGFILVRRCEHGHRFGPLYADTYYAALRLLFVAMNRVAESDGSLIAEVFGSNSDGRKVFEELGWTWAGLDYHRMWLDGRVPAEQQPGGKGTKNMFAIFDASSG</sequence>
<keyword evidence="3" id="KW-1185">Reference proteome</keyword>
<organism evidence="2 3">
    <name type="scientific">Lentithecium fluviatile CBS 122367</name>
    <dbReference type="NCBI Taxonomy" id="1168545"/>
    <lineage>
        <taxon>Eukaryota</taxon>
        <taxon>Fungi</taxon>
        <taxon>Dikarya</taxon>
        <taxon>Ascomycota</taxon>
        <taxon>Pezizomycotina</taxon>
        <taxon>Dothideomycetes</taxon>
        <taxon>Pleosporomycetidae</taxon>
        <taxon>Pleosporales</taxon>
        <taxon>Massarineae</taxon>
        <taxon>Lentitheciaceae</taxon>
        <taxon>Lentithecium</taxon>
    </lineage>
</organism>
<evidence type="ECO:0000313" key="3">
    <source>
        <dbReference type="Proteomes" id="UP000799291"/>
    </source>
</evidence>